<feature type="transmembrane region" description="Helical" evidence="1">
    <location>
        <begin position="47"/>
        <end position="67"/>
    </location>
</feature>
<proteinExistence type="predicted"/>
<organism evidence="2 3">
    <name type="scientific">Actinocorallia libanotica</name>
    <dbReference type="NCBI Taxonomy" id="46162"/>
    <lineage>
        <taxon>Bacteria</taxon>
        <taxon>Bacillati</taxon>
        <taxon>Actinomycetota</taxon>
        <taxon>Actinomycetes</taxon>
        <taxon>Streptosporangiales</taxon>
        <taxon>Thermomonosporaceae</taxon>
        <taxon>Actinocorallia</taxon>
    </lineage>
</organism>
<sequence>MSTADRILLVLHVGFAIFTLGPLTAATMSTPRYIRARNVQVLRYLRLTTRIYGLATLGIFVFGLFLAEGRFDQVWLSASMTLFIVAFLLLLLIERDQGKVISKLGKAEPGAEGPDIRAEQSRIAAVSGITALLWVVILVLMIWNG</sequence>
<dbReference type="RefSeq" id="WP_344239035.1">
    <property type="nucleotide sequence ID" value="NZ_BAAAHH010000005.1"/>
</dbReference>
<evidence type="ECO:0000256" key="1">
    <source>
        <dbReference type="SAM" id="Phobius"/>
    </source>
</evidence>
<evidence type="ECO:0008006" key="4">
    <source>
        <dbReference type="Google" id="ProtNLM"/>
    </source>
</evidence>
<comment type="caution">
    <text evidence="2">The sequence shown here is derived from an EMBL/GenBank/DDBJ whole genome shotgun (WGS) entry which is preliminary data.</text>
</comment>
<dbReference type="EMBL" id="BAAAHH010000005">
    <property type="protein sequence ID" value="GAA0945647.1"/>
    <property type="molecule type" value="Genomic_DNA"/>
</dbReference>
<protein>
    <recommendedName>
        <fullName evidence="4">Integral membrane protein DUF2269</fullName>
    </recommendedName>
</protein>
<evidence type="ECO:0000313" key="3">
    <source>
        <dbReference type="Proteomes" id="UP001500665"/>
    </source>
</evidence>
<accession>A0ABN1QQB1</accession>
<keyword evidence="1" id="KW-1133">Transmembrane helix</keyword>
<evidence type="ECO:0000313" key="2">
    <source>
        <dbReference type="EMBL" id="GAA0945647.1"/>
    </source>
</evidence>
<keyword evidence="1" id="KW-0812">Transmembrane</keyword>
<keyword evidence="1" id="KW-0472">Membrane</keyword>
<feature type="transmembrane region" description="Helical" evidence="1">
    <location>
        <begin position="123"/>
        <end position="143"/>
    </location>
</feature>
<gene>
    <name evidence="2" type="ORF">GCM10009550_19550</name>
</gene>
<dbReference type="Proteomes" id="UP001500665">
    <property type="component" value="Unassembled WGS sequence"/>
</dbReference>
<feature type="transmembrane region" description="Helical" evidence="1">
    <location>
        <begin position="6"/>
        <end position="26"/>
    </location>
</feature>
<name>A0ABN1QQB1_9ACTN</name>
<reference evidence="2 3" key="1">
    <citation type="journal article" date="2019" name="Int. J. Syst. Evol. Microbiol.">
        <title>The Global Catalogue of Microorganisms (GCM) 10K type strain sequencing project: providing services to taxonomists for standard genome sequencing and annotation.</title>
        <authorList>
            <consortium name="The Broad Institute Genomics Platform"/>
            <consortium name="The Broad Institute Genome Sequencing Center for Infectious Disease"/>
            <person name="Wu L."/>
            <person name="Ma J."/>
        </authorList>
    </citation>
    <scope>NUCLEOTIDE SEQUENCE [LARGE SCALE GENOMIC DNA]</scope>
    <source>
        <strain evidence="2 3">JCM 10696</strain>
    </source>
</reference>
<feature type="transmembrane region" description="Helical" evidence="1">
    <location>
        <begin position="73"/>
        <end position="93"/>
    </location>
</feature>
<keyword evidence="3" id="KW-1185">Reference proteome</keyword>